<keyword evidence="1" id="KW-0349">Heme</keyword>
<evidence type="ECO:0000259" key="4">
    <source>
        <dbReference type="Pfam" id="PF00034"/>
    </source>
</evidence>
<reference evidence="6 7" key="1">
    <citation type="submission" date="2023-03" db="EMBL/GenBank/DDBJ databases">
        <title>Description of Hydrogenimonas sp. ISO32.</title>
        <authorList>
            <person name="Mino S."/>
            <person name="Fukazawa S."/>
            <person name="Sawabe T."/>
        </authorList>
    </citation>
    <scope>NUCLEOTIDE SEQUENCE [LARGE SCALE GENOMIC DNA]</scope>
    <source>
        <strain evidence="6 7">ISO32</strain>
    </source>
</reference>
<organism evidence="6 7">
    <name type="scientific">Hydrogenimonas cancrithermarum</name>
    <dbReference type="NCBI Taxonomy" id="2993563"/>
    <lineage>
        <taxon>Bacteria</taxon>
        <taxon>Pseudomonadati</taxon>
        <taxon>Campylobacterota</taxon>
        <taxon>Epsilonproteobacteria</taxon>
        <taxon>Campylobacterales</taxon>
        <taxon>Hydrogenimonadaceae</taxon>
        <taxon>Hydrogenimonas</taxon>
    </lineage>
</organism>
<feature type="domain" description="Cytochrome c" evidence="4">
    <location>
        <begin position="118"/>
        <end position="155"/>
    </location>
</feature>
<gene>
    <name evidence="5" type="ORF">HCR_11540</name>
    <name evidence="6" type="ORF">HCR_12710</name>
</gene>
<name>A0ABN6WXR9_9BACT</name>
<dbReference type="Pfam" id="PF00034">
    <property type="entry name" value="Cytochrom_C"/>
    <property type="match status" value="1"/>
</dbReference>
<dbReference type="EMBL" id="AP027370">
    <property type="protein sequence ID" value="BDY12959.1"/>
    <property type="molecule type" value="Genomic_DNA"/>
</dbReference>
<evidence type="ECO:0000256" key="3">
    <source>
        <dbReference type="ARBA" id="ARBA00023004"/>
    </source>
</evidence>
<proteinExistence type="predicted"/>
<evidence type="ECO:0000256" key="1">
    <source>
        <dbReference type="ARBA" id="ARBA00022617"/>
    </source>
</evidence>
<accession>A0ABN6WXR9</accession>
<dbReference type="SUPFAM" id="SSF46626">
    <property type="entry name" value="Cytochrome c"/>
    <property type="match status" value="1"/>
</dbReference>
<dbReference type="RefSeq" id="WP_286336006.1">
    <property type="nucleotide sequence ID" value="NZ_AP027370.1"/>
</dbReference>
<keyword evidence="2" id="KW-0479">Metal-binding</keyword>
<evidence type="ECO:0000313" key="6">
    <source>
        <dbReference type="EMBL" id="BDY12959.1"/>
    </source>
</evidence>
<dbReference type="Gene3D" id="1.10.760.10">
    <property type="entry name" value="Cytochrome c-like domain"/>
    <property type="match status" value="1"/>
</dbReference>
<evidence type="ECO:0000313" key="5">
    <source>
        <dbReference type="EMBL" id="BDY12842.1"/>
    </source>
</evidence>
<protein>
    <recommendedName>
        <fullName evidence="4">Cytochrome c domain-containing protein</fullName>
    </recommendedName>
</protein>
<dbReference type="InterPro" id="IPR036909">
    <property type="entry name" value="Cyt_c-like_dom_sf"/>
</dbReference>
<dbReference type="InterPro" id="IPR009056">
    <property type="entry name" value="Cyt_c-like_dom"/>
</dbReference>
<keyword evidence="3" id="KW-0408">Iron</keyword>
<sequence>MRQTLILLLVALFVAAAFYLNRSRHLSKTEHRHETKREAAECSVCREKESKKTLEELRSVAYLERYIENVINNGSSQKLGYAYGDMQAGFADPEAAKKIAAYVVTLAGLKPTHPEWVREGHTFYVSNCGGCHGEDGKGVHGTFPDLTRHPLLGIEKRIREAEKLRSSSPKE</sequence>
<dbReference type="Proteomes" id="UP001321445">
    <property type="component" value="Chromosome"/>
</dbReference>
<evidence type="ECO:0000256" key="2">
    <source>
        <dbReference type="ARBA" id="ARBA00022723"/>
    </source>
</evidence>
<keyword evidence="7" id="KW-1185">Reference proteome</keyword>
<evidence type="ECO:0000313" key="7">
    <source>
        <dbReference type="Proteomes" id="UP001321445"/>
    </source>
</evidence>
<dbReference type="EMBL" id="AP027370">
    <property type="protein sequence ID" value="BDY12842.1"/>
    <property type="molecule type" value="Genomic_DNA"/>
</dbReference>